<proteinExistence type="predicted"/>
<dbReference type="Proteomes" id="UP000253845">
    <property type="component" value="Unassembled WGS sequence"/>
</dbReference>
<organism evidence="2 3">
    <name type="scientific">Aspergillus niger ATCC 13496</name>
    <dbReference type="NCBI Taxonomy" id="1353008"/>
    <lineage>
        <taxon>Eukaryota</taxon>
        <taxon>Fungi</taxon>
        <taxon>Dikarya</taxon>
        <taxon>Ascomycota</taxon>
        <taxon>Pezizomycotina</taxon>
        <taxon>Eurotiomycetes</taxon>
        <taxon>Eurotiomycetidae</taxon>
        <taxon>Eurotiales</taxon>
        <taxon>Aspergillaceae</taxon>
        <taxon>Aspergillus</taxon>
        <taxon>Aspergillus subgen. Circumdati</taxon>
    </lineage>
</organism>
<dbReference type="AlphaFoldDB" id="A0A370C3D6"/>
<feature type="region of interest" description="Disordered" evidence="1">
    <location>
        <begin position="14"/>
        <end position="50"/>
    </location>
</feature>
<name>A0A370C3D6_ASPNG</name>
<dbReference type="EMBL" id="KZ851907">
    <property type="protein sequence ID" value="RDH22395.1"/>
    <property type="molecule type" value="Genomic_DNA"/>
</dbReference>
<evidence type="ECO:0000256" key="1">
    <source>
        <dbReference type="SAM" id="MobiDB-lite"/>
    </source>
</evidence>
<accession>A0A370C3D6</accession>
<reference evidence="2 3" key="1">
    <citation type="submission" date="2018-07" db="EMBL/GenBank/DDBJ databases">
        <title>Section-level genome sequencing of Aspergillus section Nigri to investigate inter- and intra-species variation.</title>
        <authorList>
            <consortium name="DOE Joint Genome Institute"/>
            <person name="Vesth T.C."/>
            <person name="Nybo J.L."/>
            <person name="Theobald S."/>
            <person name="Frisvad J.C."/>
            <person name="Larsen T.O."/>
            <person name="Nielsen K.F."/>
            <person name="Hoof J.B."/>
            <person name="Brandl J."/>
            <person name="Salamov A."/>
            <person name="Riley R."/>
            <person name="Gladden J.M."/>
            <person name="Phatale P."/>
            <person name="Nielsen M.T."/>
            <person name="Lyhne E.K."/>
            <person name="Kogle M.E."/>
            <person name="Strasser K."/>
            <person name="McDonnell E."/>
            <person name="Barry K."/>
            <person name="Clum A."/>
            <person name="Chen C."/>
            <person name="Nolan M."/>
            <person name="Sandor L."/>
            <person name="Kuo A."/>
            <person name="Lipzen A."/>
            <person name="Hainaut M."/>
            <person name="Drula E."/>
            <person name="Tsang A."/>
            <person name="Magnuson J.K."/>
            <person name="Henrissat B."/>
            <person name="Wiebenga A."/>
            <person name="Simmons B.A."/>
            <person name="Makela M.R."/>
            <person name="De vries R.P."/>
            <person name="Grigoriev I.V."/>
            <person name="Mortensen U.H."/>
            <person name="Baker S.E."/>
            <person name="Andersen M.R."/>
        </authorList>
    </citation>
    <scope>NUCLEOTIDE SEQUENCE [LARGE SCALE GENOMIC DNA]</scope>
    <source>
        <strain evidence="2 3">ATCC 13496</strain>
    </source>
</reference>
<evidence type="ECO:0000313" key="2">
    <source>
        <dbReference type="EMBL" id="RDH22395.1"/>
    </source>
</evidence>
<dbReference type="VEuPathDB" id="FungiDB:M747DRAFT_294036"/>
<protein>
    <submittedName>
        <fullName evidence="2">Uncharacterized protein</fullName>
    </submittedName>
</protein>
<evidence type="ECO:0000313" key="3">
    <source>
        <dbReference type="Proteomes" id="UP000253845"/>
    </source>
</evidence>
<sequence>MGIGLCVTKAMINRTPYHRPGEQPNDSTSPRDVPATLRERTPISHPNYPRPGVCDNNLAGTRASKCTKQNFIQCAFQR</sequence>
<gene>
    <name evidence="2" type="ORF">M747DRAFT_294036</name>
</gene>